<evidence type="ECO:0000313" key="2">
    <source>
        <dbReference type="EMBL" id="SNR43768.1"/>
    </source>
</evidence>
<evidence type="ECO:0000313" key="3">
    <source>
        <dbReference type="Proteomes" id="UP000198379"/>
    </source>
</evidence>
<reference evidence="2 3" key="1">
    <citation type="submission" date="2017-06" db="EMBL/GenBank/DDBJ databases">
        <authorList>
            <person name="Kim H.J."/>
            <person name="Triplett B.A."/>
        </authorList>
    </citation>
    <scope>NUCLEOTIDE SEQUENCE [LARGE SCALE GENOMIC DNA]</scope>
    <source>
        <strain evidence="2 3">DSM 25597</strain>
    </source>
</reference>
<keyword evidence="1" id="KW-0812">Transmembrane</keyword>
<keyword evidence="1" id="KW-0472">Membrane</keyword>
<keyword evidence="3" id="KW-1185">Reference proteome</keyword>
<dbReference type="EMBL" id="FZNY01000001">
    <property type="protein sequence ID" value="SNR43768.1"/>
    <property type="molecule type" value="Genomic_DNA"/>
</dbReference>
<keyword evidence="1" id="KW-1133">Transmembrane helix</keyword>
<protein>
    <submittedName>
        <fullName evidence="2">Uncharacterized protein</fullName>
    </submittedName>
</protein>
<organism evidence="2 3">
    <name type="scientific">Dokdonia pacifica</name>
    <dbReference type="NCBI Taxonomy" id="1627892"/>
    <lineage>
        <taxon>Bacteria</taxon>
        <taxon>Pseudomonadati</taxon>
        <taxon>Bacteroidota</taxon>
        <taxon>Flavobacteriia</taxon>
        <taxon>Flavobacteriales</taxon>
        <taxon>Flavobacteriaceae</taxon>
        <taxon>Dokdonia</taxon>
    </lineage>
</organism>
<feature type="transmembrane region" description="Helical" evidence="1">
    <location>
        <begin position="7"/>
        <end position="23"/>
    </location>
</feature>
<dbReference type="AlphaFoldDB" id="A0A238WB99"/>
<sequence>MKKKNILPLFAIISFILGLFLYFKYEDLALMILCFFIPVFITLIITYIEYEKVTTGNDYVMLSKRKVPTDWKWTFFIVVIMISFKNLTVYSGILIILIIIYAFLAYTMSKRRTFTINMSGVKELNIQEKKREISEITHFEIYGNNVEMRFNTNEFLQINKSELLYPKWDIFTSQMNELKLYINLQKEKE</sequence>
<feature type="transmembrane region" description="Helical" evidence="1">
    <location>
        <begin position="69"/>
        <end position="84"/>
    </location>
</feature>
<feature type="transmembrane region" description="Helical" evidence="1">
    <location>
        <begin position="29"/>
        <end position="48"/>
    </location>
</feature>
<name>A0A238WB99_9FLAO</name>
<proteinExistence type="predicted"/>
<gene>
    <name evidence="2" type="ORF">SAMN06265376_101894</name>
</gene>
<dbReference type="RefSeq" id="WP_089370203.1">
    <property type="nucleotide sequence ID" value="NZ_BMEP01000002.1"/>
</dbReference>
<evidence type="ECO:0000256" key="1">
    <source>
        <dbReference type="SAM" id="Phobius"/>
    </source>
</evidence>
<accession>A0A238WB99</accession>
<dbReference type="Proteomes" id="UP000198379">
    <property type="component" value="Unassembled WGS sequence"/>
</dbReference>